<evidence type="ECO:0000313" key="7">
    <source>
        <dbReference type="EMBL" id="KAG5654056.1"/>
    </source>
</evidence>
<reference evidence="7" key="2">
    <citation type="submission" date="2021-10" db="EMBL/GenBank/DDBJ databases">
        <title>Phylogenomics reveals ancestral predisposition of the termite-cultivated fungus Termitomyces towards a domesticated lifestyle.</title>
        <authorList>
            <person name="Auxier B."/>
            <person name="Grum-Grzhimaylo A."/>
            <person name="Cardenas M.E."/>
            <person name="Lodge J.D."/>
            <person name="Laessoe T."/>
            <person name="Pedersen O."/>
            <person name="Smith M.E."/>
            <person name="Kuyper T.W."/>
            <person name="Franco-Molano E.A."/>
            <person name="Baroni T.J."/>
            <person name="Aanen D.K."/>
        </authorList>
    </citation>
    <scope>NUCLEOTIDE SEQUENCE</scope>
    <source>
        <strain evidence="7">D49</strain>
    </source>
</reference>
<dbReference type="EMBL" id="JABCKI010000021">
    <property type="protein sequence ID" value="KAG5654056.1"/>
    <property type="molecule type" value="Genomic_DNA"/>
</dbReference>
<feature type="region of interest" description="Disordered" evidence="5">
    <location>
        <begin position="1163"/>
        <end position="1232"/>
    </location>
</feature>
<feature type="coiled-coil region" evidence="4">
    <location>
        <begin position="983"/>
        <end position="1107"/>
    </location>
</feature>
<feature type="region of interest" description="Disordered" evidence="5">
    <location>
        <begin position="1609"/>
        <end position="1646"/>
    </location>
</feature>
<dbReference type="InterPro" id="IPR003108">
    <property type="entry name" value="GAR_dom"/>
</dbReference>
<comment type="caution">
    <text evidence="7">The sequence shown here is derived from an EMBL/GenBank/DDBJ whole genome shotgun (WGS) entry which is preliminary data.</text>
</comment>
<accession>A0A9P7KIN7</accession>
<dbReference type="GO" id="GO:0016460">
    <property type="term" value="C:myosin II complex"/>
    <property type="evidence" value="ECO:0007669"/>
    <property type="project" value="TreeGrafter"/>
</dbReference>
<evidence type="ECO:0000313" key="8">
    <source>
        <dbReference type="Proteomes" id="UP000717328"/>
    </source>
</evidence>
<dbReference type="Proteomes" id="UP000717328">
    <property type="component" value="Unassembled WGS sequence"/>
</dbReference>
<evidence type="ECO:0000259" key="6">
    <source>
        <dbReference type="PROSITE" id="PS51460"/>
    </source>
</evidence>
<dbReference type="Gene3D" id="3.30.920.20">
    <property type="entry name" value="Gas2-like domain"/>
    <property type="match status" value="1"/>
</dbReference>
<keyword evidence="2" id="KW-0963">Cytoplasm</keyword>
<dbReference type="GO" id="GO:0008017">
    <property type="term" value="F:microtubule binding"/>
    <property type="evidence" value="ECO:0007669"/>
    <property type="project" value="InterPro"/>
</dbReference>
<gene>
    <name evidence="7" type="ORF">H0H81_007782</name>
</gene>
<feature type="region of interest" description="Disordered" evidence="5">
    <location>
        <begin position="1868"/>
        <end position="1969"/>
    </location>
</feature>
<evidence type="ECO:0000256" key="4">
    <source>
        <dbReference type="SAM" id="Coils"/>
    </source>
</evidence>
<evidence type="ECO:0000256" key="2">
    <source>
        <dbReference type="ARBA" id="ARBA00022490"/>
    </source>
</evidence>
<dbReference type="InterPro" id="IPR036534">
    <property type="entry name" value="GAR_dom_sf"/>
</dbReference>
<keyword evidence="3" id="KW-0206">Cytoskeleton</keyword>
<feature type="region of interest" description="Disordered" evidence="5">
    <location>
        <begin position="1565"/>
        <end position="1590"/>
    </location>
</feature>
<feature type="compositionally biased region" description="Polar residues" evidence="5">
    <location>
        <begin position="1635"/>
        <end position="1646"/>
    </location>
</feature>
<comment type="subcellular location">
    <subcellularLocation>
        <location evidence="1">Cytoplasm</location>
        <location evidence="1">Cytoskeleton</location>
    </subcellularLocation>
</comment>
<dbReference type="PANTHER" id="PTHR45615">
    <property type="entry name" value="MYOSIN HEAVY CHAIN, NON-MUSCLE"/>
    <property type="match status" value="1"/>
</dbReference>
<dbReference type="GO" id="GO:0000146">
    <property type="term" value="F:microfilament motor activity"/>
    <property type="evidence" value="ECO:0007669"/>
    <property type="project" value="TreeGrafter"/>
</dbReference>
<feature type="compositionally biased region" description="Polar residues" evidence="5">
    <location>
        <begin position="1894"/>
        <end position="1903"/>
    </location>
</feature>
<dbReference type="CDD" id="cd06503">
    <property type="entry name" value="ATP-synt_Fo_b"/>
    <property type="match status" value="1"/>
</dbReference>
<name>A0A9P7KIN7_9AGAR</name>
<feature type="compositionally biased region" description="Polar residues" evidence="5">
    <location>
        <begin position="1667"/>
        <end position="1676"/>
    </location>
</feature>
<evidence type="ECO:0000256" key="3">
    <source>
        <dbReference type="ARBA" id="ARBA00023212"/>
    </source>
</evidence>
<keyword evidence="8" id="KW-1185">Reference proteome</keyword>
<protein>
    <recommendedName>
        <fullName evidence="6">GAR domain-containing protein</fullName>
    </recommendedName>
</protein>
<feature type="compositionally biased region" description="Polar residues" evidence="5">
    <location>
        <begin position="1942"/>
        <end position="1969"/>
    </location>
</feature>
<feature type="compositionally biased region" description="Polar residues" evidence="5">
    <location>
        <begin position="1575"/>
        <end position="1590"/>
    </location>
</feature>
<feature type="compositionally biased region" description="Low complexity" evidence="5">
    <location>
        <begin position="1701"/>
        <end position="1729"/>
    </location>
</feature>
<evidence type="ECO:0000256" key="1">
    <source>
        <dbReference type="ARBA" id="ARBA00004245"/>
    </source>
</evidence>
<organism evidence="7 8">
    <name type="scientific">Sphagnurus paluster</name>
    <dbReference type="NCBI Taxonomy" id="117069"/>
    <lineage>
        <taxon>Eukaryota</taxon>
        <taxon>Fungi</taxon>
        <taxon>Dikarya</taxon>
        <taxon>Basidiomycota</taxon>
        <taxon>Agaricomycotina</taxon>
        <taxon>Agaricomycetes</taxon>
        <taxon>Agaricomycetidae</taxon>
        <taxon>Agaricales</taxon>
        <taxon>Tricholomatineae</taxon>
        <taxon>Lyophyllaceae</taxon>
        <taxon>Sphagnurus</taxon>
    </lineage>
</organism>
<dbReference type="SMART" id="SM00243">
    <property type="entry name" value="GAS2"/>
    <property type="match status" value="1"/>
</dbReference>
<feature type="region of interest" description="Disordered" evidence="5">
    <location>
        <begin position="1333"/>
        <end position="1357"/>
    </location>
</feature>
<dbReference type="OrthoDB" id="10017054at2759"/>
<dbReference type="GO" id="GO:0051015">
    <property type="term" value="F:actin filament binding"/>
    <property type="evidence" value="ECO:0007669"/>
    <property type="project" value="TreeGrafter"/>
</dbReference>
<keyword evidence="4" id="KW-0175">Coiled coil</keyword>
<sequence>MSAVNTDDVPQSSGTAVALTSDLVQVAEYVTNPSAGASTPSSESLAAGGEQALESHEVIELQTFSERKVWIEEKIKFLEKLPPIEVFVGSEAVRTSAEHVPGLPTREKLRQWVVEHDAIEKETEIFDRGELMKLRQLTKAATQRNLSPADTDVIEITLTTIYELDKLLHLLRDRSENLELLGLRLAWEESRISAWMDRRKILEDLQTFLDTRLRWNPSVYDNTTIPDDTPGPHDPKRRASVTSFASAASDTSINSAGFSRSTRFKLAELLSRDAAQFAGRVTSLRHGKIAAAAKALDKLIDHSRKSVPEDLLDEQDKLEEMGITDMENLGKFVMNMVMQWRKADEIYIETMKDKLSSQNLFEEIETAKLHHPTARQSTSFVSRADTLIKRLAMRDNPASLSSSFPRPEHLLFADQRDFNKLLAQSLSSEIVHTTTIVSKVNAAAKAYRAGWEAVKRVESLTSECQELSKSFASVITRLQEGVSAGDGDGSPLNLMDDTCLEPSRHSAFLALLPSIMQENARAAETSDIVLRNSLPAILGLGHPGISAEFKANAISVFKRLEVLKNQAQEACEDMASRGNRLREARRIWAAVERVLKCSQDVVQRIGDTINSKRWRQLSGPTIELLTPESPSTTPIPSESSHLGLTTEIIQLSFHAAQEVEVPLLALCDENLEAPLKQWLVEKSVTLNRWLEGAKKLADLLKAVQEQSNVMDSVNDEFCDLQLRLEGLSVQISSCMSEVLGNRLSNGSIPGASNNLQSGLETLREEVDRFASKLADRVPFVSQLVSLTATPAAHKRRISIASKLGIPHSLDFDPAAIDNAVRADSNSFVMRLNGQLENLARNLTHFQLACMAKELDGVATAIISDIYKANQALTNHRSLLSDILTRDDDTTEALVTLLNDAEDTIQAHRSGIGQSLSFVRQLLHKIDAAPAAHDDVVHDILLIARRQAVDDVETRFKTWESDMSALVDTILHQQTTEKERVEKVRIAEEARQKALRDRAAAEEAERSRLERERLDQEAREILEAEQQAEALRQQLEKDRIAAEDAETARLELERLEQEDRRRLELGRLAEERRAQAEKERFEADEAEKVRLQQERLAIEQKLRLVEEQLVEERRVQAEKDRVAAEKLERDRVKQMLDEEQRLQAENKRIAAEQLERQKLEKQLAEERQRKEEARRALEKAEQDRERAEAEERRHKEEARLALERIEQERQRAEAEERRHKEEARLALEKAKEERQRAEAEEMRHREAARLALEQAERERLRAEAEEILRKEQSRLALENAERERLKAEAQEMRRIEEARLVSERVEKERLRAEKTRAEDERLAEQCRLEEQQRVLEDQRRQNEQLSSTSTVTSTVKSRPLDEEDVFGLRIDSKVQPKSKEMNHLQAQVLAFRKRLRSMNINEIARPKKASGQLPNREQLKKMRREFSGISSGVTLLPHSVTNTSVGTELRSLRAEIEGSAELMKRIEHLAHLADEIGKCDAALSDLLEHIDSYPASPRGVLSSCHKPLPDTSSEEQLIARLAFTRGAIEEMTSTFTNVSNDSRAIAEKGRILQTWSELEDMVLDRLGGRKSRPPSAISSHPSSGRNSSLSMVNVRPTKKAAGYLNLSISSTSSQKQLAPNPGPRRVVSGGAEPQSRPLSQVSHLSSNRRISGSLGASVYGSTFASRQRTSSLSNSISAPVKSPNATPRPKGHTAQPITRAISPTVSEVSSYSRSVRSHTRSSTSTTTWSRAPRNSLSSIAPMLKNTTPQKKGTPPPRKAYVPDPRNKLDVAVGDVVNKLPVGINIEGVAETWKDQSGKYWIGNQDPKLCFCRILRSQTVMVRVGGGWSELSKFIKDHFADSFRLLPESPPRAGAAEEKWISSATLLESSIDAESTRSPPAPPRTPEPTIPFVPSFSLSTPTGKSPRSMKSPANSPSAKGSPLTPLQFMRRVDIDAMLRPVTPSKPSTTLRPRSSNAQNHTQANRNSVWRP</sequence>
<dbReference type="GO" id="GO:0005737">
    <property type="term" value="C:cytoplasm"/>
    <property type="evidence" value="ECO:0007669"/>
    <property type="project" value="TreeGrafter"/>
</dbReference>
<feature type="region of interest" description="Disordered" evidence="5">
    <location>
        <begin position="1667"/>
        <end position="1763"/>
    </location>
</feature>
<feature type="compositionally biased region" description="Low complexity" evidence="5">
    <location>
        <begin position="1345"/>
        <end position="1354"/>
    </location>
</feature>
<dbReference type="PANTHER" id="PTHR45615:SF40">
    <property type="entry name" value="MYOSIN HEAVY CHAIN, NON-MUSCLE"/>
    <property type="match status" value="1"/>
</dbReference>
<dbReference type="PROSITE" id="PS51460">
    <property type="entry name" value="GAR"/>
    <property type="match status" value="1"/>
</dbReference>
<feature type="compositionally biased region" description="Pro residues" evidence="5">
    <location>
        <begin position="1877"/>
        <end position="1889"/>
    </location>
</feature>
<reference evidence="7" key="1">
    <citation type="submission" date="2021-02" db="EMBL/GenBank/DDBJ databases">
        <authorList>
            <person name="Nieuwenhuis M."/>
            <person name="Van De Peppel L.J.J."/>
        </authorList>
    </citation>
    <scope>NUCLEOTIDE SEQUENCE</scope>
    <source>
        <strain evidence="7">D49</strain>
    </source>
</reference>
<proteinExistence type="predicted"/>
<feature type="domain" description="GAR" evidence="6">
    <location>
        <begin position="1762"/>
        <end position="1840"/>
    </location>
</feature>
<dbReference type="GO" id="GO:0032982">
    <property type="term" value="C:myosin filament"/>
    <property type="evidence" value="ECO:0007669"/>
    <property type="project" value="TreeGrafter"/>
</dbReference>
<dbReference type="SUPFAM" id="SSF143575">
    <property type="entry name" value="GAS2 domain-like"/>
    <property type="match status" value="1"/>
</dbReference>
<feature type="compositionally biased region" description="Polar residues" evidence="5">
    <location>
        <begin position="1731"/>
        <end position="1749"/>
    </location>
</feature>
<evidence type="ECO:0000256" key="5">
    <source>
        <dbReference type="SAM" id="MobiDB-lite"/>
    </source>
</evidence>
<dbReference type="Pfam" id="PF02187">
    <property type="entry name" value="GAS2"/>
    <property type="match status" value="1"/>
</dbReference>